<sequence length="238" mass="25868">MSALRLRKVDALLAQATRALGAGRRLGFSTRGQHAELSLLPQLEDARIPADGVWLNTAVGPLLLSDAEALLSLLGEIPFSLGGEHQAWYWQLFNQRLSPVIADLLAPVAPFSDAPTEPAIGCRVHVRLGSERLDAHLHAAPATLLRLLGSADWQVLKRDVDQSWSVATPLIVGELSLTLEQIAALRPGDVVLPARCRFDSAGQGSVTLAGRQWAACTDQQAQHLFLQLSHEEHSHHEY</sequence>
<reference evidence="1" key="1">
    <citation type="submission" date="2021-02" db="EMBL/GenBank/DDBJ databases">
        <title>Genome analysis of blister spot of apple pathogen from New York area.</title>
        <authorList>
            <person name="Kandel P."/>
            <person name="Hockett K.L."/>
            <person name="Santander R."/>
            <person name="Acimovic S."/>
        </authorList>
    </citation>
    <scope>NUCLEOTIDE SEQUENCE</scope>
    <source>
        <strain evidence="1">PSP1</strain>
    </source>
</reference>
<name>A0A0P9XWK7_PSESX</name>
<organism evidence="1 2">
    <name type="scientific">Pseudomonas syringae pv. papulans</name>
    <dbReference type="NCBI Taxonomy" id="83963"/>
    <lineage>
        <taxon>Bacteria</taxon>
        <taxon>Pseudomonadati</taxon>
        <taxon>Pseudomonadota</taxon>
        <taxon>Gammaproteobacteria</taxon>
        <taxon>Pseudomonadales</taxon>
        <taxon>Pseudomonadaceae</taxon>
        <taxon>Pseudomonas</taxon>
        <taxon>Pseudomonas syringae</taxon>
    </lineage>
</organism>
<dbReference type="Proteomes" id="UP001162155">
    <property type="component" value="Unassembled WGS sequence"/>
</dbReference>
<dbReference type="EMBL" id="JAFFRZ010000001">
    <property type="protein sequence ID" value="MDH4624452.1"/>
    <property type="molecule type" value="Genomic_DNA"/>
</dbReference>
<evidence type="ECO:0000313" key="1">
    <source>
        <dbReference type="EMBL" id="MDH4624452.1"/>
    </source>
</evidence>
<dbReference type="AlphaFoldDB" id="A0A0P9XWK7"/>
<dbReference type="RefSeq" id="WP_024651708.1">
    <property type="nucleotide sequence ID" value="NZ_JAFFRY010000041.1"/>
</dbReference>
<comment type="caution">
    <text evidence="1">The sequence shown here is derived from an EMBL/GenBank/DDBJ whole genome shotgun (WGS) entry which is preliminary data.</text>
</comment>
<gene>
    <name evidence="1" type="ORF">JW322_22450</name>
</gene>
<accession>A0A0P9XWK7</accession>
<protein>
    <submittedName>
        <fullName evidence="1">Type III secretion system protein</fullName>
    </submittedName>
</protein>
<evidence type="ECO:0000313" key="2">
    <source>
        <dbReference type="Proteomes" id="UP001162155"/>
    </source>
</evidence>
<proteinExistence type="predicted"/>